<feature type="transmembrane region" description="Helical" evidence="9">
    <location>
        <begin position="56"/>
        <end position="76"/>
    </location>
</feature>
<evidence type="ECO:0000256" key="8">
    <source>
        <dbReference type="ARBA" id="ARBA00023136"/>
    </source>
</evidence>
<dbReference type="GO" id="GO:0006813">
    <property type="term" value="P:potassium ion transport"/>
    <property type="evidence" value="ECO:0007669"/>
    <property type="project" value="InterPro"/>
</dbReference>
<feature type="transmembrane region" description="Helical" evidence="9">
    <location>
        <begin position="225"/>
        <end position="241"/>
    </location>
</feature>
<evidence type="ECO:0000259" key="10">
    <source>
        <dbReference type="PROSITE" id="PS51201"/>
    </source>
</evidence>
<evidence type="ECO:0000256" key="2">
    <source>
        <dbReference type="ARBA" id="ARBA00005551"/>
    </source>
</evidence>
<evidence type="ECO:0000256" key="9">
    <source>
        <dbReference type="SAM" id="Phobius"/>
    </source>
</evidence>
<feature type="transmembrane region" description="Helical" evidence="9">
    <location>
        <begin position="33"/>
        <end position="50"/>
    </location>
</feature>
<dbReference type="Proteomes" id="UP000288012">
    <property type="component" value="Unassembled WGS sequence"/>
</dbReference>
<feature type="transmembrane region" description="Helical" evidence="9">
    <location>
        <begin position="283"/>
        <end position="301"/>
    </location>
</feature>
<gene>
    <name evidence="11" type="ORF">EKM59_06905</name>
</gene>
<feature type="transmembrane region" description="Helical" evidence="9">
    <location>
        <begin position="149"/>
        <end position="171"/>
    </location>
</feature>
<dbReference type="InterPro" id="IPR003148">
    <property type="entry name" value="RCK_N"/>
</dbReference>
<feature type="transmembrane region" description="Helical" evidence="9">
    <location>
        <begin position="369"/>
        <end position="389"/>
    </location>
</feature>
<keyword evidence="4" id="KW-0050">Antiport</keyword>
<evidence type="ECO:0000313" key="11">
    <source>
        <dbReference type="EMBL" id="RUQ85257.1"/>
    </source>
</evidence>
<reference evidence="11 12" key="1">
    <citation type="submission" date="2018-12" db="EMBL/GenBank/DDBJ databases">
        <title>Legionella sp,whole genome shotgun sequence.</title>
        <authorList>
            <person name="Wu H."/>
        </authorList>
    </citation>
    <scope>NUCLEOTIDE SEQUENCE [LARGE SCALE GENOMIC DNA]</scope>
    <source>
        <strain evidence="12">km714</strain>
    </source>
</reference>
<dbReference type="GO" id="GO:0016020">
    <property type="term" value="C:membrane"/>
    <property type="evidence" value="ECO:0007669"/>
    <property type="project" value="UniProtKB-SubCell"/>
</dbReference>
<dbReference type="Pfam" id="PF02254">
    <property type="entry name" value="TrkA_N"/>
    <property type="match status" value="1"/>
</dbReference>
<evidence type="ECO:0000256" key="4">
    <source>
        <dbReference type="ARBA" id="ARBA00022449"/>
    </source>
</evidence>
<dbReference type="EMBL" id="RZGR01000018">
    <property type="protein sequence ID" value="RUQ85257.1"/>
    <property type="molecule type" value="Genomic_DNA"/>
</dbReference>
<dbReference type="PANTHER" id="PTHR42751:SF1">
    <property type="entry name" value="CATION_PROTON ANTIPORTER YBAL-RELATED"/>
    <property type="match status" value="1"/>
</dbReference>
<protein>
    <submittedName>
        <fullName evidence="11">Sodium:proton antiporter</fullName>
    </submittedName>
</protein>
<sequence length="567" mass="61482">MSHGLPLITTLATALGLALIFGFFAIKLKLPTIVGYLLAGIIIGPFTPGFVAHTGIAAELAEIGVMLLMFGVGLHFSLDNLLATRKIALPGAVLQILVATAMGAGVAIAWGWGVSNALVFGLALSVASTVVLIRALETQGLLTSINGQIAVGWLIVEDIAMVIALVFLPFLSQWLEGAETGNPGKNLWLTLGFTFLKLSAFLAVMLVLGRWALPKLLWHITRTGSRELFTLCVIAVAVSIAFGASKLFGISLALGAFFAGMILRESKFSRRAAEESLPFRDAFAVLFFVSVGMLFNPYIFIEQPFRVLVVLGIIVIGKSIAAALLVLAFRYSLNTALTVSASLAQIGEFSFILASLGVHLKLLPVEGQALILAGAILSIAINPFIFKLINRFQNWARSQPSWMQTAHLEDPLVELPMTTEEKYLSGHVVLVGYGQVGKHIGKILNEYGIPYVVVDQNRELIEHLRQHKKASVYGNGAEATTLIQAHIAQAGMLVIASADAFDIRQMLNTARKLNPKIEIIIRVQNEEEKILLRQESDGLFFLDEEELAKSMCSRILTRFGMPSLAHE</sequence>
<comment type="similarity">
    <text evidence="2">Belongs to the monovalent cation:proton antiporter 2 (CPA2) transporter (TC 2.A.37) family.</text>
</comment>
<dbReference type="GO" id="GO:0015297">
    <property type="term" value="F:antiporter activity"/>
    <property type="evidence" value="ECO:0007669"/>
    <property type="project" value="UniProtKB-KW"/>
</dbReference>
<evidence type="ECO:0000256" key="1">
    <source>
        <dbReference type="ARBA" id="ARBA00004141"/>
    </source>
</evidence>
<proteinExistence type="inferred from homology"/>
<dbReference type="Gene3D" id="1.20.1530.20">
    <property type="match status" value="1"/>
</dbReference>
<dbReference type="RefSeq" id="WP_127111295.1">
    <property type="nucleotide sequence ID" value="NZ_RZGR01000018.1"/>
</dbReference>
<evidence type="ECO:0000256" key="5">
    <source>
        <dbReference type="ARBA" id="ARBA00022692"/>
    </source>
</evidence>
<keyword evidence="5 9" id="KW-0812">Transmembrane</keyword>
<accession>A0A433JIX2</accession>
<feature type="transmembrane region" description="Helical" evidence="9">
    <location>
        <begin position="191"/>
        <end position="213"/>
    </location>
</feature>
<comment type="subcellular location">
    <subcellularLocation>
        <location evidence="1">Membrane</location>
        <topology evidence="1">Multi-pass membrane protein</topology>
    </subcellularLocation>
</comment>
<comment type="caution">
    <text evidence="11">The sequence shown here is derived from an EMBL/GenBank/DDBJ whole genome shotgun (WGS) entry which is preliminary data.</text>
</comment>
<keyword evidence="3" id="KW-0813">Transport</keyword>
<dbReference type="InterPro" id="IPR006153">
    <property type="entry name" value="Cation/H_exchanger_TM"/>
</dbReference>
<keyword evidence="12" id="KW-1185">Reference proteome</keyword>
<dbReference type="SUPFAM" id="SSF51735">
    <property type="entry name" value="NAD(P)-binding Rossmann-fold domains"/>
    <property type="match status" value="1"/>
</dbReference>
<feature type="transmembrane region" description="Helical" evidence="9">
    <location>
        <begin position="6"/>
        <end position="26"/>
    </location>
</feature>
<keyword evidence="6 9" id="KW-1133">Transmembrane helix</keyword>
<evidence type="ECO:0000256" key="7">
    <source>
        <dbReference type="ARBA" id="ARBA00023065"/>
    </source>
</evidence>
<feature type="transmembrane region" description="Helical" evidence="9">
    <location>
        <begin position="307"/>
        <end position="329"/>
    </location>
</feature>
<keyword evidence="7" id="KW-0406">Ion transport</keyword>
<evidence type="ECO:0000256" key="3">
    <source>
        <dbReference type="ARBA" id="ARBA00022448"/>
    </source>
</evidence>
<dbReference type="Gene3D" id="3.40.50.720">
    <property type="entry name" value="NAD(P)-binding Rossmann-like Domain"/>
    <property type="match status" value="1"/>
</dbReference>
<dbReference type="InterPro" id="IPR038770">
    <property type="entry name" value="Na+/solute_symporter_sf"/>
</dbReference>
<feature type="transmembrane region" description="Helical" evidence="9">
    <location>
        <begin position="118"/>
        <end position="137"/>
    </location>
</feature>
<dbReference type="AlphaFoldDB" id="A0A433JIX2"/>
<organism evidence="11 12">
    <name type="scientific">Legionella septentrionalis</name>
    <dbReference type="NCBI Taxonomy" id="2498109"/>
    <lineage>
        <taxon>Bacteria</taxon>
        <taxon>Pseudomonadati</taxon>
        <taxon>Pseudomonadota</taxon>
        <taxon>Gammaproteobacteria</taxon>
        <taxon>Legionellales</taxon>
        <taxon>Legionellaceae</taxon>
        <taxon>Legionella</taxon>
    </lineage>
</organism>
<name>A0A433JIX2_9GAMM</name>
<evidence type="ECO:0000256" key="6">
    <source>
        <dbReference type="ARBA" id="ARBA00022989"/>
    </source>
</evidence>
<feature type="domain" description="RCK N-terminal" evidence="10">
    <location>
        <begin position="425"/>
        <end position="547"/>
    </location>
</feature>
<feature type="transmembrane region" description="Helical" evidence="9">
    <location>
        <begin position="88"/>
        <end position="112"/>
    </location>
</feature>
<keyword evidence="8 9" id="KW-0472">Membrane</keyword>
<dbReference type="Pfam" id="PF00999">
    <property type="entry name" value="Na_H_Exchanger"/>
    <property type="match status" value="1"/>
</dbReference>
<dbReference type="PROSITE" id="PS51201">
    <property type="entry name" value="RCK_N"/>
    <property type="match status" value="1"/>
</dbReference>
<evidence type="ECO:0000313" key="12">
    <source>
        <dbReference type="Proteomes" id="UP000288012"/>
    </source>
</evidence>
<dbReference type="InterPro" id="IPR036291">
    <property type="entry name" value="NAD(P)-bd_dom_sf"/>
</dbReference>
<dbReference type="PANTHER" id="PTHR42751">
    <property type="entry name" value="SODIUM/HYDROGEN EXCHANGER FAMILY/TRKA DOMAIN PROTEIN"/>
    <property type="match status" value="1"/>
</dbReference>
<dbReference type="GO" id="GO:1902600">
    <property type="term" value="P:proton transmembrane transport"/>
    <property type="evidence" value="ECO:0007669"/>
    <property type="project" value="InterPro"/>
</dbReference>